<evidence type="ECO:0000313" key="2">
    <source>
        <dbReference type="Proteomes" id="UP000035514"/>
    </source>
</evidence>
<dbReference type="RefSeq" id="WP_155401088.1">
    <property type="nucleotide sequence ID" value="NZ_JAIQ01000165.1"/>
</dbReference>
<comment type="caution">
    <text evidence="1">The sequence shown here is derived from an EMBL/GenBank/DDBJ whole genome shotgun (WGS) entry which is preliminary data.</text>
</comment>
<dbReference type="EMBL" id="JAIQ01000165">
    <property type="protein sequence ID" value="KLD96707.1"/>
    <property type="molecule type" value="Genomic_DNA"/>
</dbReference>
<dbReference type="PATRIC" id="fig|1447256.3.peg.2248"/>
<proteinExistence type="predicted"/>
<organism evidence="1 2">
    <name type="scientific">Aliarcobacter butzleri L348</name>
    <dbReference type="NCBI Taxonomy" id="1447256"/>
    <lineage>
        <taxon>Bacteria</taxon>
        <taxon>Pseudomonadati</taxon>
        <taxon>Campylobacterota</taxon>
        <taxon>Epsilonproteobacteria</taxon>
        <taxon>Campylobacterales</taxon>
        <taxon>Arcobacteraceae</taxon>
        <taxon>Aliarcobacter</taxon>
    </lineage>
</organism>
<sequence>MNNPNNNHFIMAQIKTIEEFLNYPNILIDRLNIQEQIAEDKAKEELYK</sequence>
<name>A0A0G9JXQ5_9BACT</name>
<accession>A0A0G9JXQ5</accession>
<protein>
    <submittedName>
        <fullName evidence="1">Uncharacterized protein</fullName>
    </submittedName>
</protein>
<evidence type="ECO:0000313" key="1">
    <source>
        <dbReference type="EMBL" id="KLD96707.1"/>
    </source>
</evidence>
<dbReference type="Proteomes" id="UP000035514">
    <property type="component" value="Unassembled WGS sequence"/>
</dbReference>
<gene>
    <name evidence="1" type="ORF">AA20_11465</name>
</gene>
<dbReference type="AlphaFoldDB" id="A0A0G9JXQ5"/>
<reference evidence="1 2" key="1">
    <citation type="submission" date="2014-01" db="EMBL/GenBank/DDBJ databases">
        <title>Development of a Comparative Genomic Fingerprinting Assay for High Resolution Genotyping of Arcobacter butzleri.</title>
        <authorList>
            <person name="Webb A.L."/>
            <person name="Inglis G.D."/>
            <person name="Kruczkiewicz P."/>
            <person name="Selinger L.B."/>
            <person name="Taboada E.N."/>
        </authorList>
    </citation>
    <scope>NUCLEOTIDE SEQUENCE [LARGE SCALE GENOMIC DNA]</scope>
    <source>
        <strain evidence="1 2">L348</strain>
    </source>
</reference>